<evidence type="ECO:0008006" key="3">
    <source>
        <dbReference type="Google" id="ProtNLM"/>
    </source>
</evidence>
<keyword evidence="2" id="KW-1185">Reference proteome</keyword>
<organism evidence="1 2">
    <name type="scientific">Pseudoduganella ginsengisoli</name>
    <dbReference type="NCBI Taxonomy" id="1462440"/>
    <lineage>
        <taxon>Bacteria</taxon>
        <taxon>Pseudomonadati</taxon>
        <taxon>Pseudomonadota</taxon>
        <taxon>Betaproteobacteria</taxon>
        <taxon>Burkholderiales</taxon>
        <taxon>Oxalobacteraceae</taxon>
        <taxon>Telluria group</taxon>
        <taxon>Pseudoduganella</taxon>
    </lineage>
</organism>
<sequence length="224" mass="24939">MASGLTTAQISAITTTLSVTRIATFEAAAGFSAGADVLEKYSWHALTSAAFFASLHICEVAIRNGVASALEATYGPDWPWNPTFEHSLPNPHGPNFKPKDELLRARAKMAPGATGKVIAELKFAFWCHMFTSRHQVRVWDANIHNMFPNLPTAYTPSQARQAIHNELDSLRKFRNRIAHHEPILADPLPQRQKSIQMLVSWRCAEVSAWHSKWEIVTPTMAAKP</sequence>
<dbReference type="Proteomes" id="UP000484015">
    <property type="component" value="Unassembled WGS sequence"/>
</dbReference>
<dbReference type="AlphaFoldDB" id="A0A6L6PYV2"/>
<comment type="caution">
    <text evidence="1">The sequence shown here is derived from an EMBL/GenBank/DDBJ whole genome shotgun (WGS) entry which is preliminary data.</text>
</comment>
<protein>
    <recommendedName>
        <fullName evidence="3">Abi-like protein</fullName>
    </recommendedName>
</protein>
<dbReference type="EMBL" id="WNLA01000005">
    <property type="protein sequence ID" value="MTW02625.1"/>
    <property type="molecule type" value="Genomic_DNA"/>
</dbReference>
<evidence type="ECO:0000313" key="2">
    <source>
        <dbReference type="Proteomes" id="UP000484015"/>
    </source>
</evidence>
<accession>A0A6L6PYV2</accession>
<dbReference type="RefSeq" id="WP_155439007.1">
    <property type="nucleotide sequence ID" value="NZ_WNLA01000005.1"/>
</dbReference>
<proteinExistence type="predicted"/>
<reference evidence="1 2" key="1">
    <citation type="submission" date="2019-11" db="EMBL/GenBank/DDBJ databases">
        <title>Type strains purchased from KCTC, JCM and DSMZ.</title>
        <authorList>
            <person name="Lu H."/>
        </authorList>
    </citation>
    <scope>NUCLEOTIDE SEQUENCE [LARGE SCALE GENOMIC DNA]</scope>
    <source>
        <strain evidence="1 2">KCTC 42409</strain>
    </source>
</reference>
<name>A0A6L6PYV2_9BURK</name>
<evidence type="ECO:0000313" key="1">
    <source>
        <dbReference type="EMBL" id="MTW02625.1"/>
    </source>
</evidence>
<dbReference type="OrthoDB" id="9813050at2"/>
<gene>
    <name evidence="1" type="ORF">GM668_11080</name>
</gene>